<dbReference type="InterPro" id="IPR003675">
    <property type="entry name" value="Rce1/LyrA-like_dom"/>
</dbReference>
<organism evidence="4 5">
    <name type="scientific">Streptococcus infantis</name>
    <dbReference type="NCBI Taxonomy" id="68892"/>
    <lineage>
        <taxon>Bacteria</taxon>
        <taxon>Bacillati</taxon>
        <taxon>Bacillota</taxon>
        <taxon>Bacilli</taxon>
        <taxon>Lactobacillales</taxon>
        <taxon>Streptococcaceae</taxon>
        <taxon>Streptococcus</taxon>
    </lineage>
</organism>
<dbReference type="InterPro" id="IPR052710">
    <property type="entry name" value="CAAX_protease"/>
</dbReference>
<protein>
    <submittedName>
        <fullName evidence="4">Membrane-bound protease, CAAX family</fullName>
    </submittedName>
</protein>
<keyword evidence="4" id="KW-0378">Hydrolase</keyword>
<proteinExistence type="inferred from homology"/>
<dbReference type="PANTHER" id="PTHR36435">
    <property type="entry name" value="SLR1288 PROTEIN"/>
    <property type="match status" value="1"/>
</dbReference>
<evidence type="ECO:0000256" key="1">
    <source>
        <dbReference type="ARBA" id="ARBA00009067"/>
    </source>
</evidence>
<evidence type="ECO:0000256" key="2">
    <source>
        <dbReference type="SAM" id="Phobius"/>
    </source>
</evidence>
<keyword evidence="4" id="KW-0645">Protease</keyword>
<reference evidence="4 5" key="1">
    <citation type="submission" date="2016-01" db="EMBL/GenBank/DDBJ databases">
        <title>Highly variable Streptococcus oralis are common among viridans streptococci isolated from primates.</title>
        <authorList>
            <person name="Denapaite D."/>
            <person name="Rieger M."/>
            <person name="Koendgen S."/>
            <person name="Brueckner R."/>
            <person name="Ochigava I."/>
            <person name="Kappeler P."/>
            <person name="Maetz-Rensing K."/>
            <person name="Leendertz F."/>
            <person name="Hakenbeck R."/>
        </authorList>
    </citation>
    <scope>NUCLEOTIDE SEQUENCE [LARGE SCALE GENOMIC DNA]</scope>
    <source>
        <strain evidence="4 5">DD18</strain>
    </source>
</reference>
<feature type="transmembrane region" description="Helical" evidence="2">
    <location>
        <begin position="42"/>
        <end position="63"/>
    </location>
</feature>
<dbReference type="GO" id="GO:0006508">
    <property type="term" value="P:proteolysis"/>
    <property type="evidence" value="ECO:0007669"/>
    <property type="project" value="UniProtKB-KW"/>
</dbReference>
<feature type="transmembrane region" description="Helical" evidence="2">
    <location>
        <begin position="125"/>
        <end position="148"/>
    </location>
</feature>
<feature type="transmembrane region" description="Helical" evidence="2">
    <location>
        <begin position="206"/>
        <end position="225"/>
    </location>
</feature>
<dbReference type="RefSeq" id="WP_061862720.1">
    <property type="nucleotide sequence ID" value="NZ_JASHFO010000017.1"/>
</dbReference>
<keyword evidence="2" id="KW-0472">Membrane</keyword>
<feature type="transmembrane region" description="Helical" evidence="2">
    <location>
        <begin position="84"/>
        <end position="105"/>
    </location>
</feature>
<dbReference type="GO" id="GO:0004175">
    <property type="term" value="F:endopeptidase activity"/>
    <property type="evidence" value="ECO:0007669"/>
    <property type="project" value="UniProtKB-ARBA"/>
</dbReference>
<evidence type="ECO:0000313" key="5">
    <source>
        <dbReference type="Proteomes" id="UP000072578"/>
    </source>
</evidence>
<dbReference type="EMBL" id="LQZF01000012">
    <property type="protein sequence ID" value="KXU15063.1"/>
    <property type="molecule type" value="Genomic_DNA"/>
</dbReference>
<dbReference type="PATRIC" id="fig|68892.8.peg.129"/>
<gene>
    <name evidence="4" type="ORF">SINDD18_00106</name>
</gene>
<keyword evidence="2" id="KW-0812">Transmembrane</keyword>
<dbReference type="PANTHER" id="PTHR36435:SF1">
    <property type="entry name" value="CAAX AMINO TERMINAL PROTEASE FAMILY PROTEIN"/>
    <property type="match status" value="1"/>
</dbReference>
<name>A0A139RJW6_9STRE</name>
<feature type="transmembrane region" description="Helical" evidence="2">
    <location>
        <begin position="160"/>
        <end position="186"/>
    </location>
</feature>
<evidence type="ECO:0000259" key="3">
    <source>
        <dbReference type="Pfam" id="PF02517"/>
    </source>
</evidence>
<accession>A0A139RJW6</accession>
<evidence type="ECO:0000313" key="4">
    <source>
        <dbReference type="EMBL" id="KXU15063.1"/>
    </source>
</evidence>
<dbReference type="Pfam" id="PF02517">
    <property type="entry name" value="Rce1-like"/>
    <property type="match status" value="1"/>
</dbReference>
<sequence>MNFFKDFRKRLAWFGILLVAIFLSQTPMLTLAILTKIQFNPIWSTILVSLISILVLAIFLYGAHKSKLLDLKSKLFTVNDLPRILFSYLAIYVGNLVGGIWLQLVKQTTTSNQQVINNLISESSLISSFFLIVLIAPICEEIICRGIIPTKLFQGYEKFGYVIGWLIFLLAHMPSNLPSFLIYGWMSTVLTWTAYRTRRLEMSISVHMLLNSISFILLALFTIFMKNFGI</sequence>
<dbReference type="GO" id="GO:0080120">
    <property type="term" value="P:CAAX-box protein maturation"/>
    <property type="evidence" value="ECO:0007669"/>
    <property type="project" value="UniProtKB-ARBA"/>
</dbReference>
<comment type="similarity">
    <text evidence="1">Belongs to the UPF0177 family.</text>
</comment>
<dbReference type="AlphaFoldDB" id="A0A139RJW6"/>
<comment type="caution">
    <text evidence="4">The sequence shown here is derived from an EMBL/GenBank/DDBJ whole genome shotgun (WGS) entry which is preliminary data.</text>
</comment>
<keyword evidence="2" id="KW-1133">Transmembrane helix</keyword>
<feature type="domain" description="CAAX prenyl protease 2/Lysostaphin resistance protein A-like" evidence="3">
    <location>
        <begin position="124"/>
        <end position="212"/>
    </location>
</feature>
<dbReference type="Proteomes" id="UP000072578">
    <property type="component" value="Unassembled WGS sequence"/>
</dbReference>